<sequence>MINKEPNSPSVSLFIRSPLLISNLSHLEEQNFSQNCINSIEIPSKTQARNFRWGLFFIIVSIVTGVIGIELVNIVLKGDNYTKPWMFAFITGSCFSSLLFPDVFHTFMSKKYDDSPSPKLSILLSNSDSSFDYKSLDELVNEDQLSDIPIEMTKKEITLLSLQIAIIYYLYNVFVMECLKFTSASNQAILGTTTSSFTLIIGTFLKIDHFTFKKGLCIIFSTIGILLINFSESDEKGNIESPIFKPKNPILGNALAICGALMYALYLIMMKVKYSIANKTTNKRRLFGFVGLFTFIIGIPILFLIDYFEVEKFEFPPPNKQIIISIIINGLFSVISDYTAILAMLLTSPFFTSLAFTTSIPITIMCDYAISRLYGTTPSSGSTSVYFLGVISVLISLILINIRITRK</sequence>
<dbReference type="VEuPathDB" id="FungiDB:DEHA2G17380g"/>
<feature type="transmembrane region" description="Helical" evidence="5">
    <location>
        <begin position="350"/>
        <end position="371"/>
    </location>
</feature>
<organism evidence="6 7">
    <name type="scientific">Debaryomyces hansenii (strain ATCC 36239 / CBS 767 / BCRC 21394 / JCM 1990 / NBRC 0083 / IGC 2968)</name>
    <name type="common">Yeast</name>
    <name type="synonym">Torulaspora hansenii</name>
    <dbReference type="NCBI Taxonomy" id="284592"/>
    <lineage>
        <taxon>Eukaryota</taxon>
        <taxon>Fungi</taxon>
        <taxon>Dikarya</taxon>
        <taxon>Ascomycota</taxon>
        <taxon>Saccharomycotina</taxon>
        <taxon>Pichiomycetes</taxon>
        <taxon>Debaryomycetaceae</taxon>
        <taxon>Debaryomyces</taxon>
    </lineage>
</organism>
<protein>
    <submittedName>
        <fullName evidence="6">DEHA2G17380p</fullName>
    </submittedName>
</protein>
<dbReference type="eggNOG" id="KOG2765">
    <property type="taxonomic scope" value="Eukaryota"/>
</dbReference>
<dbReference type="KEGG" id="dha:DEHA2G17380g"/>
<evidence type="ECO:0000256" key="3">
    <source>
        <dbReference type="ARBA" id="ARBA00022989"/>
    </source>
</evidence>
<comment type="subcellular location">
    <subcellularLocation>
        <location evidence="1">Membrane</location>
        <topology evidence="1">Multi-pass membrane protein</topology>
    </subcellularLocation>
</comment>
<feature type="transmembrane region" description="Helical" evidence="5">
    <location>
        <begin position="53"/>
        <end position="72"/>
    </location>
</feature>
<dbReference type="InParanoid" id="Q6BHM6"/>
<dbReference type="PANTHER" id="PTHR23051:SF0">
    <property type="entry name" value="SOLUTE CARRIER FAMILY 35 MEMBER F5"/>
    <property type="match status" value="1"/>
</dbReference>
<evidence type="ECO:0000313" key="6">
    <source>
        <dbReference type="EMBL" id="CAG90801.2"/>
    </source>
</evidence>
<dbReference type="Pfam" id="PF16913">
    <property type="entry name" value="PUNUT"/>
    <property type="match status" value="1"/>
</dbReference>
<feature type="transmembrane region" description="Helical" evidence="5">
    <location>
        <begin position="212"/>
        <end position="230"/>
    </location>
</feature>
<dbReference type="EMBL" id="CR382139">
    <property type="protein sequence ID" value="CAG90801.2"/>
    <property type="molecule type" value="Genomic_DNA"/>
</dbReference>
<feature type="transmembrane region" description="Helical" evidence="5">
    <location>
        <begin position="84"/>
        <end position="104"/>
    </location>
</feature>
<dbReference type="SUPFAM" id="SSF103481">
    <property type="entry name" value="Multidrug resistance efflux transporter EmrE"/>
    <property type="match status" value="1"/>
</dbReference>
<evidence type="ECO:0000256" key="4">
    <source>
        <dbReference type="ARBA" id="ARBA00023136"/>
    </source>
</evidence>
<name>Q6BHM6_DEBHA</name>
<feature type="transmembrane region" description="Helical" evidence="5">
    <location>
        <begin position="157"/>
        <end position="176"/>
    </location>
</feature>
<dbReference type="OMA" id="MKVKCGT"/>
<proteinExistence type="predicted"/>
<dbReference type="OrthoDB" id="1436450at2759"/>
<dbReference type="GeneID" id="2905232"/>
<dbReference type="GO" id="GO:0000329">
    <property type="term" value="C:fungal-type vacuole membrane"/>
    <property type="evidence" value="ECO:0007669"/>
    <property type="project" value="TreeGrafter"/>
</dbReference>
<dbReference type="RefSeq" id="XP_462295.2">
    <property type="nucleotide sequence ID" value="XM_462295.1"/>
</dbReference>
<keyword evidence="4 5" id="KW-0472">Membrane</keyword>
<dbReference type="PANTHER" id="PTHR23051">
    <property type="entry name" value="SOLUTE CARRIER FAMILY 35, MEMBER F5"/>
    <property type="match status" value="1"/>
</dbReference>
<feature type="transmembrane region" description="Helical" evidence="5">
    <location>
        <begin position="289"/>
        <end position="310"/>
    </location>
</feature>
<evidence type="ECO:0000256" key="5">
    <source>
        <dbReference type="SAM" id="Phobius"/>
    </source>
</evidence>
<dbReference type="InterPro" id="IPR037185">
    <property type="entry name" value="EmrE-like"/>
</dbReference>
<feature type="transmembrane region" description="Helical" evidence="5">
    <location>
        <begin position="383"/>
        <end position="402"/>
    </location>
</feature>
<keyword evidence="7" id="KW-1185">Reference proteome</keyword>
<evidence type="ECO:0000256" key="1">
    <source>
        <dbReference type="ARBA" id="ARBA00004141"/>
    </source>
</evidence>
<keyword evidence="3 5" id="KW-1133">Transmembrane helix</keyword>
<feature type="transmembrane region" description="Helical" evidence="5">
    <location>
        <begin position="322"/>
        <end position="343"/>
    </location>
</feature>
<reference evidence="6 7" key="1">
    <citation type="journal article" date="2004" name="Nature">
        <title>Genome evolution in yeasts.</title>
        <authorList>
            <consortium name="Genolevures"/>
            <person name="Dujon B."/>
            <person name="Sherman D."/>
            <person name="Fischer G."/>
            <person name="Durrens P."/>
            <person name="Casaregola S."/>
            <person name="Lafontaine I."/>
            <person name="de Montigny J."/>
            <person name="Marck C."/>
            <person name="Neuveglise C."/>
            <person name="Talla E."/>
            <person name="Goffard N."/>
            <person name="Frangeul L."/>
            <person name="Aigle M."/>
            <person name="Anthouard V."/>
            <person name="Babour A."/>
            <person name="Barbe V."/>
            <person name="Barnay S."/>
            <person name="Blanchin S."/>
            <person name="Beckerich J.M."/>
            <person name="Beyne E."/>
            <person name="Bleykasten C."/>
            <person name="Boisrame A."/>
            <person name="Boyer J."/>
            <person name="Cattolico L."/>
            <person name="Confanioleri F."/>
            <person name="de Daruvar A."/>
            <person name="Despons L."/>
            <person name="Fabre E."/>
            <person name="Fairhead C."/>
            <person name="Ferry-Dumazet H."/>
            <person name="Groppi A."/>
            <person name="Hantraye F."/>
            <person name="Hennequin C."/>
            <person name="Jauniaux N."/>
            <person name="Joyet P."/>
            <person name="Kachouri R."/>
            <person name="Kerrest A."/>
            <person name="Koszul R."/>
            <person name="Lemaire M."/>
            <person name="Lesur I."/>
            <person name="Ma L."/>
            <person name="Muller H."/>
            <person name="Nicaud J.M."/>
            <person name="Nikolski M."/>
            <person name="Oztas S."/>
            <person name="Ozier-Kalogeropoulos O."/>
            <person name="Pellenz S."/>
            <person name="Potier S."/>
            <person name="Richard G.F."/>
            <person name="Straub M.L."/>
            <person name="Suleau A."/>
            <person name="Swennene D."/>
            <person name="Tekaia F."/>
            <person name="Wesolowski-Louvel M."/>
            <person name="Westhof E."/>
            <person name="Wirth B."/>
            <person name="Zeniou-Meyer M."/>
            <person name="Zivanovic I."/>
            <person name="Bolotin-Fukuhara M."/>
            <person name="Thierry A."/>
            <person name="Bouchier C."/>
            <person name="Caudron B."/>
            <person name="Scarpelli C."/>
            <person name="Gaillardin C."/>
            <person name="Weissenbach J."/>
            <person name="Wincker P."/>
            <person name="Souciet J.L."/>
        </authorList>
    </citation>
    <scope>NUCLEOTIDE SEQUENCE [LARGE SCALE GENOMIC DNA]</scope>
    <source>
        <strain evidence="7">ATCC 36239 / CBS 767 / BCRC 21394 / JCM 1990 / NBRC 0083 / IGC 2968</strain>
    </source>
</reference>
<evidence type="ECO:0000313" key="7">
    <source>
        <dbReference type="Proteomes" id="UP000000599"/>
    </source>
</evidence>
<feature type="transmembrane region" description="Helical" evidence="5">
    <location>
        <begin position="188"/>
        <end position="205"/>
    </location>
</feature>
<feature type="transmembrane region" description="Helical" evidence="5">
    <location>
        <begin position="250"/>
        <end position="268"/>
    </location>
</feature>
<accession>Q6BHM6</accession>
<evidence type="ECO:0000256" key="2">
    <source>
        <dbReference type="ARBA" id="ARBA00022692"/>
    </source>
</evidence>
<gene>
    <name evidence="6" type="ordered locus">DEHA2G17380g</name>
</gene>
<dbReference type="HOGENOM" id="CLU_026578_1_1_1"/>
<dbReference type="AlphaFoldDB" id="Q6BHM6"/>
<dbReference type="Proteomes" id="UP000000599">
    <property type="component" value="Chromosome G"/>
</dbReference>
<keyword evidence="2 5" id="KW-0812">Transmembrane</keyword>